<evidence type="ECO:0000313" key="12">
    <source>
        <dbReference type="EMBL" id="MBK1855877.1"/>
    </source>
</evidence>
<keyword evidence="6 10" id="KW-0812">Transmembrane</keyword>
<evidence type="ECO:0000256" key="1">
    <source>
        <dbReference type="ARBA" id="ARBA00004533"/>
    </source>
</evidence>
<dbReference type="InterPro" id="IPR038072">
    <property type="entry name" value="GspK_central_sf"/>
</dbReference>
<evidence type="ECO:0000256" key="2">
    <source>
        <dbReference type="ARBA" id="ARBA00007246"/>
    </source>
</evidence>
<dbReference type="PANTHER" id="PTHR38831">
    <property type="entry name" value="TYPE II SECRETION SYSTEM PROTEIN K"/>
    <property type="match status" value="1"/>
</dbReference>
<reference evidence="12" key="1">
    <citation type="submission" date="2021-01" db="EMBL/GenBank/DDBJ databases">
        <title>Modified the classification status of verrucomicrobia.</title>
        <authorList>
            <person name="Feng X."/>
        </authorList>
    </citation>
    <scope>NUCLEOTIDE SEQUENCE</scope>
    <source>
        <strain evidence="12">5K15</strain>
    </source>
</reference>
<feature type="transmembrane region" description="Helical" evidence="10">
    <location>
        <begin position="20"/>
        <end position="43"/>
    </location>
</feature>
<keyword evidence="3" id="KW-0813">Transport</keyword>
<dbReference type="GO" id="GO:0005886">
    <property type="term" value="C:plasma membrane"/>
    <property type="evidence" value="ECO:0007669"/>
    <property type="project" value="UniProtKB-SubCell"/>
</dbReference>
<keyword evidence="9 10" id="KW-0472">Membrane</keyword>
<evidence type="ECO:0000256" key="3">
    <source>
        <dbReference type="ARBA" id="ARBA00022448"/>
    </source>
</evidence>
<evidence type="ECO:0000256" key="5">
    <source>
        <dbReference type="ARBA" id="ARBA00022519"/>
    </source>
</evidence>
<evidence type="ECO:0000256" key="4">
    <source>
        <dbReference type="ARBA" id="ARBA00022475"/>
    </source>
</evidence>
<proteinExistence type="inferred from homology"/>
<dbReference type="GO" id="GO:0009306">
    <property type="term" value="P:protein secretion"/>
    <property type="evidence" value="ECO:0007669"/>
    <property type="project" value="InterPro"/>
</dbReference>
<dbReference type="AlphaFoldDB" id="A0AAE2SEF6"/>
<dbReference type="PANTHER" id="PTHR38831:SF2">
    <property type="entry name" value="TYPE II SECRETION SYSTEM PROTEIN K"/>
    <property type="match status" value="1"/>
</dbReference>
<dbReference type="InterPro" id="IPR049031">
    <property type="entry name" value="T2SSK_SAM-like_1st"/>
</dbReference>
<dbReference type="InterPro" id="IPR005628">
    <property type="entry name" value="GspK"/>
</dbReference>
<evidence type="ECO:0000259" key="11">
    <source>
        <dbReference type="Pfam" id="PF21687"/>
    </source>
</evidence>
<dbReference type="Pfam" id="PF21687">
    <property type="entry name" value="T2SSK_1st"/>
    <property type="match status" value="1"/>
</dbReference>
<evidence type="ECO:0000256" key="10">
    <source>
        <dbReference type="SAM" id="Phobius"/>
    </source>
</evidence>
<name>A0AAE2SEF6_9BACT</name>
<dbReference type="SUPFAM" id="SSF158544">
    <property type="entry name" value="GspK insert domain-like"/>
    <property type="match status" value="1"/>
</dbReference>
<keyword evidence="4" id="KW-1003">Cell membrane</keyword>
<feature type="domain" description="T2SS protein K first SAM-like" evidence="11">
    <location>
        <begin position="101"/>
        <end position="186"/>
    </location>
</feature>
<accession>A0AAE2SEF6</accession>
<dbReference type="Proteomes" id="UP000634206">
    <property type="component" value="Unassembled WGS sequence"/>
</dbReference>
<comment type="similarity">
    <text evidence="2">Belongs to the GSP K family.</text>
</comment>
<protein>
    <submittedName>
        <fullName evidence="12">General secretion pathway protein GspK</fullName>
    </submittedName>
</protein>
<evidence type="ECO:0000256" key="8">
    <source>
        <dbReference type="ARBA" id="ARBA00022989"/>
    </source>
</evidence>
<dbReference type="EMBL" id="JAENIG010000008">
    <property type="protein sequence ID" value="MBK1855877.1"/>
    <property type="molecule type" value="Genomic_DNA"/>
</dbReference>
<dbReference type="Gene3D" id="1.10.40.60">
    <property type="entry name" value="EpsJ-like"/>
    <property type="match status" value="1"/>
</dbReference>
<keyword evidence="8 10" id="KW-1133">Transmembrane helix</keyword>
<comment type="subcellular location">
    <subcellularLocation>
        <location evidence="1">Cell inner membrane</location>
    </subcellularLocation>
</comment>
<evidence type="ECO:0000256" key="9">
    <source>
        <dbReference type="ARBA" id="ARBA00023136"/>
    </source>
</evidence>
<sequence>MDIHTPQNHTRPTRCSSGSALVAVFWIMAVLALAVFAAVRVVYYDSDVAASQLNGFEALQVAERGIAVAVNPAVEKGDPILDWYDEEQDISFSARITSEAARFNINVLLMRQDKQLLTDIFTDWGMDLQDAQALIDNLTDWIDEGDLAELNGAEVDWYEDQGRPNHPFNRPFYNLDEMRLVKGMDQLESLQPNWRNWFTIWSNGKLDLNEAPAELISSAVEVSIDDAEDFVDHILGPDLERDTEDDQKFQTLDEALVMLGVSEFQQQTVNPRVTVSDTTTRIVSDGRAGTVKRRITLIIRSRTAQPAILERKEEILP</sequence>
<evidence type="ECO:0000256" key="6">
    <source>
        <dbReference type="ARBA" id="ARBA00022692"/>
    </source>
</evidence>
<gene>
    <name evidence="12" type="ORF">JIN83_12965</name>
</gene>
<dbReference type="RefSeq" id="WP_309490491.1">
    <property type="nucleotide sequence ID" value="NZ_JAENIG010000008.1"/>
</dbReference>
<evidence type="ECO:0000256" key="7">
    <source>
        <dbReference type="ARBA" id="ARBA00022927"/>
    </source>
</evidence>
<comment type="caution">
    <text evidence="12">The sequence shown here is derived from an EMBL/GenBank/DDBJ whole genome shotgun (WGS) entry which is preliminary data.</text>
</comment>
<organism evidence="12 13">
    <name type="scientific">Oceaniferula flava</name>
    <dbReference type="NCBI Taxonomy" id="2800421"/>
    <lineage>
        <taxon>Bacteria</taxon>
        <taxon>Pseudomonadati</taxon>
        <taxon>Verrucomicrobiota</taxon>
        <taxon>Verrucomicrobiia</taxon>
        <taxon>Verrucomicrobiales</taxon>
        <taxon>Verrucomicrobiaceae</taxon>
        <taxon>Oceaniferula</taxon>
    </lineage>
</organism>
<keyword evidence="7" id="KW-0653">Protein transport</keyword>
<keyword evidence="13" id="KW-1185">Reference proteome</keyword>
<evidence type="ECO:0000313" key="13">
    <source>
        <dbReference type="Proteomes" id="UP000634206"/>
    </source>
</evidence>
<keyword evidence="5" id="KW-0997">Cell inner membrane</keyword>